<dbReference type="GO" id="GO:0003941">
    <property type="term" value="F:L-serine ammonia-lyase activity"/>
    <property type="evidence" value="ECO:0007669"/>
    <property type="project" value="UniProtKB-UniRule"/>
</dbReference>
<dbReference type="GO" id="GO:0051539">
    <property type="term" value="F:4 iron, 4 sulfur cluster binding"/>
    <property type="evidence" value="ECO:0007669"/>
    <property type="project" value="UniProtKB-UniRule"/>
</dbReference>
<dbReference type="GO" id="GO:0046872">
    <property type="term" value="F:metal ion binding"/>
    <property type="evidence" value="ECO:0007669"/>
    <property type="project" value="UniProtKB-UniRule"/>
</dbReference>
<evidence type="ECO:0000256" key="11">
    <source>
        <dbReference type="PIRNR" id="PIRNR036692"/>
    </source>
</evidence>
<dbReference type="PANTHER" id="PTHR30182">
    <property type="entry name" value="L-SERINE DEHYDRATASE"/>
    <property type="match status" value="1"/>
</dbReference>
<keyword evidence="7 11" id="KW-0408">Iron</keyword>
<dbReference type="PROSITE" id="PS51671">
    <property type="entry name" value="ACT"/>
    <property type="match status" value="1"/>
</dbReference>
<dbReference type="CDD" id="cd04879">
    <property type="entry name" value="ACT_3PGDH-like"/>
    <property type="match status" value="1"/>
</dbReference>
<keyword evidence="6 11" id="KW-0479">Metal-binding</keyword>
<evidence type="ECO:0000256" key="3">
    <source>
        <dbReference type="ARBA" id="ARBA00008636"/>
    </source>
</evidence>
<comment type="caution">
    <text evidence="14">The sequence shown here is derived from an EMBL/GenBank/DDBJ whole genome shotgun (WGS) entry which is preliminary data.</text>
</comment>
<sequence length="239" mass="25070">MRFKDVFSIIGPSMVGPSSSHTAGAARIGLAARRLLGAMPETARVSFFGSFAATYQGHGTDTAVAGGLLGMRTDDPRLPDAVELAEEAGMDLTFREGKGLFPHPNTVRLDLQAADGRKLSLLGTSIGGGNVEIVEVNGFAVKFGCSCPALLVRHRDQPGVIAGLTAALEEAGLNIAGLSLSRMERQGEALAVVELDGEAAVTLLERVRRLPHVLGTDYVDLNGEEEEMADELSDAEGAQ</sequence>
<evidence type="ECO:0000256" key="6">
    <source>
        <dbReference type="ARBA" id="ARBA00022723"/>
    </source>
</evidence>
<dbReference type="Proteomes" id="UP000234789">
    <property type="component" value="Unassembled WGS sequence"/>
</dbReference>
<evidence type="ECO:0000256" key="1">
    <source>
        <dbReference type="ARBA" id="ARBA00001966"/>
    </source>
</evidence>
<dbReference type="UniPathway" id="UPA00138"/>
<dbReference type="InterPro" id="IPR029009">
    <property type="entry name" value="ASB_dom_sf"/>
</dbReference>
<evidence type="ECO:0000256" key="4">
    <source>
        <dbReference type="ARBA" id="ARBA00022432"/>
    </source>
</evidence>
<dbReference type="AlphaFoldDB" id="A0A2N5N0V4"/>
<dbReference type="Gene3D" id="3.30.70.260">
    <property type="match status" value="1"/>
</dbReference>
<dbReference type="InterPro" id="IPR002912">
    <property type="entry name" value="ACT_dom"/>
</dbReference>
<reference evidence="14 15" key="1">
    <citation type="submission" date="2017-05" db="EMBL/GenBank/DDBJ databases">
        <title>Functional genome analysis of Paenibacillus pasadenensis strain R16: insights on endophytic life style and antifungal activity.</title>
        <authorList>
            <person name="Passera A."/>
            <person name="Marcolungo L."/>
            <person name="Casati P."/>
            <person name="Brasca M."/>
            <person name="Quaglino F."/>
            <person name="Delledonne M."/>
        </authorList>
    </citation>
    <scope>NUCLEOTIDE SEQUENCE [LARGE SCALE GENOMIC DNA]</scope>
    <source>
        <strain evidence="14 15">R16</strain>
    </source>
</reference>
<dbReference type="PANTHER" id="PTHR30182:SF12">
    <property type="entry name" value="L-SERINE DEHYDRATASE, BETA CHAIN-RELATED"/>
    <property type="match status" value="1"/>
</dbReference>
<comment type="cofactor">
    <cofactor evidence="1 12">
        <name>[4Fe-4S] cluster</name>
        <dbReference type="ChEBI" id="CHEBI:49883"/>
    </cofactor>
</comment>
<evidence type="ECO:0000256" key="5">
    <source>
        <dbReference type="ARBA" id="ARBA00022485"/>
    </source>
</evidence>
<dbReference type="SUPFAM" id="SSF143548">
    <property type="entry name" value="Serine metabolism enzymes domain"/>
    <property type="match status" value="1"/>
</dbReference>
<comment type="catalytic activity">
    <reaction evidence="10 11 12">
        <text>L-serine = pyruvate + NH4(+)</text>
        <dbReference type="Rhea" id="RHEA:19169"/>
        <dbReference type="ChEBI" id="CHEBI:15361"/>
        <dbReference type="ChEBI" id="CHEBI:28938"/>
        <dbReference type="ChEBI" id="CHEBI:33384"/>
        <dbReference type="EC" id="4.3.1.17"/>
    </reaction>
</comment>
<evidence type="ECO:0000259" key="13">
    <source>
        <dbReference type="PROSITE" id="PS51671"/>
    </source>
</evidence>
<dbReference type="InterPro" id="IPR051318">
    <property type="entry name" value="Fe-S_L-Ser"/>
</dbReference>
<comment type="similarity">
    <text evidence="3 11 12">Belongs to the iron-sulfur dependent L-serine dehydratase family.</text>
</comment>
<dbReference type="Pfam" id="PF01842">
    <property type="entry name" value="ACT"/>
    <property type="match status" value="1"/>
</dbReference>
<evidence type="ECO:0000256" key="7">
    <source>
        <dbReference type="ARBA" id="ARBA00023004"/>
    </source>
</evidence>
<evidence type="ECO:0000256" key="2">
    <source>
        <dbReference type="ARBA" id="ARBA00004742"/>
    </source>
</evidence>
<evidence type="ECO:0000256" key="10">
    <source>
        <dbReference type="ARBA" id="ARBA00049406"/>
    </source>
</evidence>
<proteinExistence type="inferred from homology"/>
<comment type="pathway">
    <text evidence="2 11">Carbohydrate biosynthesis; gluconeogenesis.</text>
</comment>
<dbReference type="Pfam" id="PF03315">
    <property type="entry name" value="SDH_beta"/>
    <property type="match status" value="1"/>
</dbReference>
<dbReference type="NCBIfam" id="TIGR00719">
    <property type="entry name" value="sda_beta"/>
    <property type="match status" value="1"/>
</dbReference>
<dbReference type="PIRSF" id="PIRSF036692">
    <property type="entry name" value="SDH_B"/>
    <property type="match status" value="1"/>
</dbReference>
<dbReference type="InterPro" id="IPR005131">
    <property type="entry name" value="Ser_deHydtase_bsu"/>
</dbReference>
<feature type="domain" description="ACT" evidence="13">
    <location>
        <begin position="149"/>
        <end position="221"/>
    </location>
</feature>
<evidence type="ECO:0000256" key="12">
    <source>
        <dbReference type="RuleBase" id="RU366059"/>
    </source>
</evidence>
<evidence type="ECO:0000256" key="9">
    <source>
        <dbReference type="ARBA" id="ARBA00023239"/>
    </source>
</evidence>
<gene>
    <name evidence="14" type="ORF">B8V81_2398</name>
</gene>
<keyword evidence="8 11" id="KW-0411">Iron-sulfur</keyword>
<evidence type="ECO:0000256" key="8">
    <source>
        <dbReference type="ARBA" id="ARBA00023014"/>
    </source>
</evidence>
<dbReference type="GO" id="GO:0006094">
    <property type="term" value="P:gluconeogenesis"/>
    <property type="evidence" value="ECO:0007669"/>
    <property type="project" value="UniProtKB-UniRule"/>
</dbReference>
<keyword evidence="4 11" id="KW-0312">Gluconeogenesis</keyword>
<keyword evidence="15" id="KW-1185">Reference proteome</keyword>
<dbReference type="InterPro" id="IPR004643">
    <property type="entry name" value="Fe-S_L-Ser_bsu"/>
</dbReference>
<protein>
    <recommendedName>
        <fullName evidence="11">L-serine deaminase</fullName>
    </recommendedName>
</protein>
<name>A0A2N5N0V4_9BACL</name>
<evidence type="ECO:0000313" key="15">
    <source>
        <dbReference type="Proteomes" id="UP000234789"/>
    </source>
</evidence>
<organism evidence="14 15">
    <name type="scientific">Paenibacillus pasadenensis</name>
    <dbReference type="NCBI Taxonomy" id="217090"/>
    <lineage>
        <taxon>Bacteria</taxon>
        <taxon>Bacillati</taxon>
        <taxon>Bacillota</taxon>
        <taxon>Bacilli</taxon>
        <taxon>Bacillales</taxon>
        <taxon>Paenibacillaceae</taxon>
        <taxon>Paenibacillus</taxon>
    </lineage>
</organism>
<keyword evidence="5 11" id="KW-0004">4Fe-4S</keyword>
<keyword evidence="9 11" id="KW-0456">Lyase</keyword>
<dbReference type="SUPFAM" id="SSF55021">
    <property type="entry name" value="ACT-like"/>
    <property type="match status" value="1"/>
</dbReference>
<dbReference type="EMBL" id="NFEZ01000004">
    <property type="protein sequence ID" value="PLT43967.1"/>
    <property type="molecule type" value="Genomic_DNA"/>
</dbReference>
<evidence type="ECO:0000313" key="14">
    <source>
        <dbReference type="EMBL" id="PLT43967.1"/>
    </source>
</evidence>
<dbReference type="OrthoDB" id="9813137at2"/>
<dbReference type="RefSeq" id="WP_052333361.1">
    <property type="nucleotide sequence ID" value="NZ_BIMM01000034.1"/>
</dbReference>
<dbReference type="InterPro" id="IPR045865">
    <property type="entry name" value="ACT-like_dom_sf"/>
</dbReference>
<accession>A0A2N5N0V4</accession>
<dbReference type="Gene3D" id="3.30.1330.90">
    <property type="entry name" value="D-3-phosphoglycerate dehydrogenase, domain 3"/>
    <property type="match status" value="1"/>
</dbReference>